<gene>
    <name evidence="1" type="ORF">O7A60_24430</name>
</gene>
<dbReference type="RefSeq" id="WP_337108354.1">
    <property type="nucleotide sequence ID" value="NZ_JAPYKS010000020.1"/>
</dbReference>
<protein>
    <submittedName>
        <fullName evidence="1">Uncharacterized protein</fullName>
    </submittedName>
</protein>
<reference evidence="1 2" key="1">
    <citation type="submission" date="2022-12" db="EMBL/GenBank/DDBJ databases">
        <authorList>
            <person name="Muema E."/>
        </authorList>
    </citation>
    <scope>NUCLEOTIDE SEQUENCE [LARGE SCALE GENOMIC DNA]</scope>
    <source>
        <strain evidence="2">1326</strain>
    </source>
</reference>
<organism evidence="1 2">
    <name type="scientific">Mesorhizobium salmacidum</name>
    <dbReference type="NCBI Taxonomy" id="3015171"/>
    <lineage>
        <taxon>Bacteria</taxon>
        <taxon>Pseudomonadati</taxon>
        <taxon>Pseudomonadota</taxon>
        <taxon>Alphaproteobacteria</taxon>
        <taxon>Hyphomicrobiales</taxon>
        <taxon>Phyllobacteriaceae</taxon>
        <taxon>Mesorhizobium</taxon>
    </lineage>
</organism>
<dbReference type="EMBL" id="JAPYKS010000020">
    <property type="protein sequence ID" value="MEI9411891.1"/>
    <property type="molecule type" value="Genomic_DNA"/>
</dbReference>
<comment type="caution">
    <text evidence="1">The sequence shown here is derived from an EMBL/GenBank/DDBJ whole genome shotgun (WGS) entry which is preliminary data.</text>
</comment>
<evidence type="ECO:0000313" key="1">
    <source>
        <dbReference type="EMBL" id="MEI9411891.1"/>
    </source>
</evidence>
<keyword evidence="2" id="KW-1185">Reference proteome</keyword>
<evidence type="ECO:0000313" key="2">
    <source>
        <dbReference type="Proteomes" id="UP001387293"/>
    </source>
</evidence>
<proteinExistence type="predicted"/>
<accession>A0ABU8L1Q7</accession>
<name>A0ABU8L1Q7_9HYPH</name>
<dbReference type="Proteomes" id="UP001387293">
    <property type="component" value="Unassembled WGS sequence"/>
</dbReference>
<sequence>MPKIHSYDSGAGYGRLTLWELADPAATVEATIELYGPDAATAAAWCALTAKFDGREEDYRFWYTVFSKLGNKLQS</sequence>